<keyword evidence="4 7" id="KW-0934">Plastid</keyword>
<dbReference type="PANTHER" id="PTHR21649">
    <property type="entry name" value="CHLOROPHYLL A/B BINDING PROTEIN"/>
    <property type="match status" value="1"/>
</dbReference>
<feature type="binding site" evidence="6">
    <location>
        <position position="279"/>
    </location>
    <ligand>
        <name>chlorophyll a</name>
        <dbReference type="ChEBI" id="CHEBI:58416"/>
        <label>1</label>
    </ligand>
</feature>
<dbReference type="Pfam" id="PF00504">
    <property type="entry name" value="Chloroa_b-bind"/>
    <property type="match status" value="1"/>
</dbReference>
<feature type="binding site" description="axial binding residue" evidence="6">
    <location>
        <position position="198"/>
    </location>
    <ligand>
        <name>chlorophyll b</name>
        <dbReference type="ChEBI" id="CHEBI:61721"/>
        <label>1</label>
    </ligand>
    <ligandPart>
        <name>Mg</name>
        <dbReference type="ChEBI" id="CHEBI:25107"/>
    </ligandPart>
</feature>
<feature type="region of interest" description="Disordered" evidence="8">
    <location>
        <begin position="20"/>
        <end position="40"/>
    </location>
</feature>
<comment type="caution">
    <text evidence="9">The sequence shown here is derived from an EMBL/GenBank/DDBJ whole genome shotgun (WGS) entry which is preliminary data.</text>
</comment>
<dbReference type="GO" id="GO:0009522">
    <property type="term" value="C:photosystem I"/>
    <property type="evidence" value="ECO:0007669"/>
    <property type="project" value="UniProtKB-KW"/>
</dbReference>
<sequence length="300" mass="32019">MASQTLQSSFLGDSIASQRREIGKQNGSRTVMKRAGKQAAKTVKEAAKTVRQAAPTARKTVRSRAGWWGADDKASGAGGSSWYGPNRPRFLGPLSGEAPAYLDGSLAGDYGWDTAGLSADPETLTRYRQIEVLHARWAMLGALGMLAPEALAKYGDFKFKDAVWFKAGEQILEPGGLDYLGDPNLIHAQSIIGTVATQVVLMGFIEGYRVNGGPLGEGQDPLYPGGAFDPLELASDPETLAELQVKEIKNGRLAMVACLGFFVQAIVTGEGPVENWAKHVANPWEVNGLTVGLATKFVPK</sequence>
<dbReference type="InterPro" id="IPR001344">
    <property type="entry name" value="Chloro_AB-bd_pln"/>
</dbReference>
<dbReference type="GO" id="GO:0009535">
    <property type="term" value="C:chloroplast thylakoid membrane"/>
    <property type="evidence" value="ECO:0007669"/>
    <property type="project" value="UniProtKB-SubCell"/>
</dbReference>
<dbReference type="AlphaFoldDB" id="A0AAW1RRY8"/>
<dbReference type="Gene3D" id="1.10.3460.10">
    <property type="entry name" value="Chlorophyll a/b binding protein domain"/>
    <property type="match status" value="1"/>
</dbReference>
<proteinExistence type="inferred from homology"/>
<keyword evidence="3 7" id="KW-0602">Photosynthesis</keyword>
<feature type="binding site" description="axial binding residue" evidence="6">
    <location>
        <position position="215"/>
    </location>
    <ligand>
        <name>chlorophyll b</name>
        <dbReference type="ChEBI" id="CHEBI:61721"/>
        <label>1</label>
    </ligand>
    <ligandPart>
        <name>Mg</name>
        <dbReference type="ChEBI" id="CHEBI:25107"/>
    </ligandPart>
</feature>
<evidence type="ECO:0000256" key="3">
    <source>
        <dbReference type="ARBA" id="ARBA00022531"/>
    </source>
</evidence>
<evidence type="ECO:0000256" key="8">
    <source>
        <dbReference type="SAM" id="MobiDB-lite"/>
    </source>
</evidence>
<feature type="binding site" evidence="6">
    <location>
        <position position="131"/>
    </location>
    <ligand>
        <name>chlorophyll a</name>
        <dbReference type="ChEBI" id="CHEBI:58416"/>
        <label>1</label>
    </ligand>
</feature>
<feature type="binding site" evidence="6">
    <location>
        <position position="180"/>
    </location>
    <ligand>
        <name>chlorophyll a</name>
        <dbReference type="ChEBI" id="CHEBI:58416"/>
        <label>1</label>
    </ligand>
</feature>
<dbReference type="SUPFAM" id="SSF103511">
    <property type="entry name" value="Chlorophyll a-b binding protein"/>
    <property type="match status" value="1"/>
</dbReference>
<name>A0AAW1RRY8_9CHLO</name>
<reference evidence="9 10" key="1">
    <citation type="journal article" date="2024" name="Nat. Commun.">
        <title>Phylogenomics reveals the evolutionary origins of lichenization in chlorophyte algae.</title>
        <authorList>
            <person name="Puginier C."/>
            <person name="Libourel C."/>
            <person name="Otte J."/>
            <person name="Skaloud P."/>
            <person name="Haon M."/>
            <person name="Grisel S."/>
            <person name="Petersen M."/>
            <person name="Berrin J.G."/>
            <person name="Delaux P.M."/>
            <person name="Dal Grande F."/>
            <person name="Keller J."/>
        </authorList>
    </citation>
    <scope>NUCLEOTIDE SEQUENCE [LARGE SCALE GENOMIC DNA]</scope>
    <source>
        <strain evidence="9 10">SAG 2523</strain>
    </source>
</reference>
<dbReference type="GO" id="GO:0009523">
    <property type="term" value="C:photosystem II"/>
    <property type="evidence" value="ECO:0007669"/>
    <property type="project" value="UniProtKB-KW"/>
</dbReference>
<comment type="function">
    <text evidence="7">The light-harvesting complex (LHC) functions as a light receptor, it captures and delivers excitation energy to photosystems with which it is closely associated.</text>
</comment>
<dbReference type="EMBL" id="JALJOV010002003">
    <property type="protein sequence ID" value="KAK9836392.1"/>
    <property type="molecule type" value="Genomic_DNA"/>
</dbReference>
<gene>
    <name evidence="9" type="ORF">WJX84_004584</name>
</gene>
<keyword evidence="7" id="KW-0604">Photosystem II</keyword>
<feature type="binding site" evidence="6">
    <location>
        <position position="250"/>
    </location>
    <ligand>
        <name>chlorophyll a</name>
        <dbReference type="ChEBI" id="CHEBI:58416"/>
        <label>1</label>
    </ligand>
</feature>
<evidence type="ECO:0000313" key="9">
    <source>
        <dbReference type="EMBL" id="KAK9836392.1"/>
    </source>
</evidence>
<keyword evidence="5 7" id="KW-0157">Chromophore</keyword>
<feature type="binding site" evidence="6">
    <location>
        <position position="112"/>
    </location>
    <ligand>
        <name>chlorophyll a</name>
        <dbReference type="ChEBI" id="CHEBI:58416"/>
        <label>1</label>
    </ligand>
</feature>
<feature type="binding site" evidence="6">
    <location>
        <position position="118"/>
    </location>
    <ligand>
        <name>chlorophyll a</name>
        <dbReference type="ChEBI" id="CHEBI:58416"/>
        <label>1</label>
    </ligand>
</feature>
<dbReference type="Proteomes" id="UP001485043">
    <property type="component" value="Unassembled WGS sequence"/>
</dbReference>
<evidence type="ECO:0000256" key="5">
    <source>
        <dbReference type="ARBA" id="ARBA00022991"/>
    </source>
</evidence>
<protein>
    <recommendedName>
        <fullName evidence="7">Chlorophyll a-b binding protein, chloroplastic</fullName>
    </recommendedName>
</protein>
<keyword evidence="10" id="KW-1185">Reference proteome</keyword>
<organism evidence="9 10">
    <name type="scientific">Apatococcus fuscideae</name>
    <dbReference type="NCBI Taxonomy" id="2026836"/>
    <lineage>
        <taxon>Eukaryota</taxon>
        <taxon>Viridiplantae</taxon>
        <taxon>Chlorophyta</taxon>
        <taxon>core chlorophytes</taxon>
        <taxon>Trebouxiophyceae</taxon>
        <taxon>Chlorellales</taxon>
        <taxon>Chlorellaceae</taxon>
        <taxon>Apatococcus</taxon>
    </lineage>
</organism>
<evidence type="ECO:0000256" key="7">
    <source>
        <dbReference type="RuleBase" id="RU363080"/>
    </source>
</evidence>
<feature type="binding site" evidence="6">
    <location>
        <position position="247"/>
    </location>
    <ligand>
        <name>chlorophyll a</name>
        <dbReference type="ChEBI" id="CHEBI:58416"/>
        <label>1</label>
    </ligand>
</feature>
<feature type="binding site" evidence="6">
    <location>
        <position position="252"/>
    </location>
    <ligand>
        <name>chlorophyll a</name>
        <dbReference type="ChEBI" id="CHEBI:58416"/>
        <label>1</label>
    </ligand>
</feature>
<keyword evidence="7" id="KW-0603">Photosystem I</keyword>
<keyword evidence="1 6" id="KW-0148">Chlorophyll</keyword>
<feature type="binding site" description="axial binding residue" evidence="6">
    <location>
        <position position="190"/>
    </location>
    <ligand>
        <name>chlorophyll b</name>
        <dbReference type="ChEBI" id="CHEBI:61721"/>
        <label>1</label>
    </ligand>
    <ligandPart>
        <name>Mg</name>
        <dbReference type="ChEBI" id="CHEBI:25107"/>
    </ligandPart>
</feature>
<dbReference type="InterPro" id="IPR022796">
    <property type="entry name" value="Chloroa_b-bind"/>
</dbReference>
<feature type="binding site" description="axial binding residue" evidence="6">
    <location>
        <position position="136"/>
    </location>
    <ligand>
        <name>chlorophyll b</name>
        <dbReference type="ChEBI" id="CHEBI:61721"/>
        <label>1</label>
    </ligand>
    <ligandPart>
        <name>Mg</name>
        <dbReference type="ChEBI" id="CHEBI:25107"/>
    </ligandPart>
</feature>
<feature type="binding site" description="axial binding residue" evidence="6">
    <location>
        <position position="206"/>
    </location>
    <ligand>
        <name>chlorophyll b</name>
        <dbReference type="ChEBI" id="CHEBI:61721"/>
        <label>1</label>
    </ligand>
    <ligandPart>
        <name>Mg</name>
        <dbReference type="ChEBI" id="CHEBI:25107"/>
    </ligandPart>
</feature>
<feature type="binding site" evidence="6">
    <location>
        <position position="134"/>
    </location>
    <ligand>
        <name>chlorophyll a</name>
        <dbReference type="ChEBI" id="CHEBI:58416"/>
        <label>1</label>
    </ligand>
</feature>
<evidence type="ECO:0000313" key="10">
    <source>
        <dbReference type="Proteomes" id="UP001485043"/>
    </source>
</evidence>
<keyword evidence="2 7" id="KW-0150">Chloroplast</keyword>
<feature type="binding site" evidence="6">
    <location>
        <position position="170"/>
    </location>
    <ligand>
        <name>chlorophyll a</name>
        <dbReference type="ChEBI" id="CHEBI:58416"/>
        <label>1</label>
    </ligand>
</feature>
<feature type="binding site" evidence="6">
    <location>
        <position position="264"/>
    </location>
    <ligand>
        <name>chlorophyll a</name>
        <dbReference type="ChEBI" id="CHEBI:58416"/>
        <label>1</label>
    </ligand>
</feature>
<comment type="similarity">
    <text evidence="7">Belongs to the light-harvesting chlorophyll a/b-binding (LHC) protein family.</text>
</comment>
<comment type="subcellular location">
    <subcellularLocation>
        <location evidence="7">Plastid</location>
        <location evidence="7">Chloroplast thylakoid membrane</location>
    </subcellularLocation>
</comment>
<feature type="binding site" evidence="6">
    <location>
        <position position="246"/>
    </location>
    <ligand>
        <name>chlorophyll a</name>
        <dbReference type="ChEBI" id="CHEBI:58416"/>
        <label>1</label>
    </ligand>
</feature>
<evidence type="ECO:0000256" key="6">
    <source>
        <dbReference type="PIRSR" id="PIRSR601344-1"/>
    </source>
</evidence>
<accession>A0AAW1RRY8</accession>
<dbReference type="GO" id="GO:0016168">
    <property type="term" value="F:chlorophyll binding"/>
    <property type="evidence" value="ECO:0007669"/>
    <property type="project" value="UniProtKB-KW"/>
</dbReference>
<evidence type="ECO:0000256" key="1">
    <source>
        <dbReference type="ARBA" id="ARBA00022494"/>
    </source>
</evidence>
<evidence type="ECO:0000256" key="4">
    <source>
        <dbReference type="ARBA" id="ARBA00022640"/>
    </source>
</evidence>
<evidence type="ECO:0000256" key="2">
    <source>
        <dbReference type="ARBA" id="ARBA00022528"/>
    </source>
</evidence>
<dbReference type="GO" id="GO:0009765">
    <property type="term" value="P:photosynthesis, light harvesting"/>
    <property type="evidence" value="ECO:0007669"/>
    <property type="project" value="InterPro"/>
</dbReference>
<keyword evidence="7" id="KW-0793">Thylakoid</keyword>